<evidence type="ECO:0000313" key="2">
    <source>
        <dbReference type="EMBL" id="KAA1125734.1"/>
    </source>
</evidence>
<sequence length="436" mass="49875">MRQEMQDQLNWVLTGFFVNINHHTLELSQADIASLQNHGSDISNAYHVIVTPRAEKPGLLAGIGSGTGDLQKSNAKLVLHILGKIEESCIILEDPKRFTTAKVNVNALKLMYRLNDFSVGLLAALEKHSLISDEFIRGILNDRYRGKLIFNWTSGVHVFNPAHFQVLYMSIDFRLSMKSSPSTHLIHGLLKHLDSVTWKNLERSCLDAQLTGISLDPELEEHMSSFKQLIQLRNEFMALTSPAVERLTDHAFQGHIHQVLQDLIRRIFSTVDGEALDHYLIRIKLSYNVLRFLIEYCVKPSRLSEEYMRKLRKLADFPKLQALEIYMIEYSDILQKAYVELGETLQRSPHRELTEKYGLDLLDGRYLVDMDKTEQPLLISLGKNKDTNMQTPKLESLEIINELKKEIELVSNTLEFPNQYGVESQAKNLASALGIY</sequence>
<comment type="caution">
    <text evidence="1">The sequence shown here is derived from an EMBL/GenBank/DDBJ whole genome shotgun (WGS) entry which is preliminary data.</text>
</comment>
<evidence type="ECO:0000313" key="1">
    <source>
        <dbReference type="EMBL" id="KAA1070739.1"/>
    </source>
</evidence>
<dbReference type="OrthoDB" id="10274719at2759"/>
<proteinExistence type="predicted"/>
<gene>
    <name evidence="1" type="ORF">PGT21_022829</name>
    <name evidence="2" type="ORF">PGTUg99_009214</name>
</gene>
<dbReference type="EMBL" id="VSWC01000171">
    <property type="protein sequence ID" value="KAA1070739.1"/>
    <property type="molecule type" value="Genomic_DNA"/>
</dbReference>
<accession>A0A5B0M388</accession>
<dbReference type="Proteomes" id="UP000324748">
    <property type="component" value="Unassembled WGS sequence"/>
</dbReference>
<evidence type="ECO:0000313" key="4">
    <source>
        <dbReference type="Proteomes" id="UP000325313"/>
    </source>
</evidence>
<dbReference type="Proteomes" id="UP000325313">
    <property type="component" value="Unassembled WGS sequence"/>
</dbReference>
<evidence type="ECO:0000313" key="3">
    <source>
        <dbReference type="Proteomes" id="UP000324748"/>
    </source>
</evidence>
<protein>
    <submittedName>
        <fullName evidence="1">Uncharacterized protein</fullName>
    </submittedName>
</protein>
<keyword evidence="3" id="KW-1185">Reference proteome</keyword>
<organism evidence="1 3">
    <name type="scientific">Puccinia graminis f. sp. tritici</name>
    <dbReference type="NCBI Taxonomy" id="56615"/>
    <lineage>
        <taxon>Eukaryota</taxon>
        <taxon>Fungi</taxon>
        <taxon>Dikarya</taxon>
        <taxon>Basidiomycota</taxon>
        <taxon>Pucciniomycotina</taxon>
        <taxon>Pucciniomycetes</taxon>
        <taxon>Pucciniales</taxon>
        <taxon>Pucciniaceae</taxon>
        <taxon>Puccinia</taxon>
    </lineage>
</organism>
<reference evidence="3 4" key="1">
    <citation type="submission" date="2019-05" db="EMBL/GenBank/DDBJ databases">
        <title>Emergence of the Ug99 lineage of the wheat stem rust pathogen through somatic hybridization.</title>
        <authorList>
            <person name="Li F."/>
            <person name="Upadhyaya N.M."/>
            <person name="Sperschneider J."/>
            <person name="Matny O."/>
            <person name="Nguyen-Phuc H."/>
            <person name="Mago R."/>
            <person name="Raley C."/>
            <person name="Miller M.E."/>
            <person name="Silverstein K.A.T."/>
            <person name="Henningsen E."/>
            <person name="Hirsch C.D."/>
            <person name="Visser B."/>
            <person name="Pretorius Z.A."/>
            <person name="Steffenson B.J."/>
            <person name="Schwessinger B."/>
            <person name="Dodds P.N."/>
            <person name="Figueroa M."/>
        </authorList>
    </citation>
    <scope>NUCLEOTIDE SEQUENCE [LARGE SCALE GENOMIC DNA]</scope>
    <source>
        <strain evidence="1">21-0</strain>
        <strain evidence="2 4">Ug99</strain>
    </source>
</reference>
<dbReference type="EMBL" id="VDEP01000175">
    <property type="protein sequence ID" value="KAA1125734.1"/>
    <property type="molecule type" value="Genomic_DNA"/>
</dbReference>
<name>A0A5B0M388_PUCGR</name>
<dbReference type="AlphaFoldDB" id="A0A5B0M388"/>